<dbReference type="EMBL" id="JBHRYQ010000001">
    <property type="protein sequence ID" value="MFC3811231.1"/>
    <property type="molecule type" value="Genomic_DNA"/>
</dbReference>
<sequence length="196" mass="22314">MKQIFFLFFLLSSINIYAQKSNFGVSMKYSSAYNGNLYADRNEIVNFDKLSLNNKKVFNIGVNYFSLGAKDDSRFFIRHGVGSYFSVSLKDKQAIDTHKTSFYINNGLGIKALNLAKIILQFQLENNFLISSNSVSEGDFSKLNRSFWSIGSGIQPFPKTSKIVLKYDLSFTPVSKMNGQMSNRIYFSSFGLDYNF</sequence>
<evidence type="ECO:0000313" key="3">
    <source>
        <dbReference type="Proteomes" id="UP001595616"/>
    </source>
</evidence>
<reference evidence="3" key="1">
    <citation type="journal article" date="2019" name="Int. J. Syst. Evol. Microbiol.">
        <title>The Global Catalogue of Microorganisms (GCM) 10K type strain sequencing project: providing services to taxonomists for standard genome sequencing and annotation.</title>
        <authorList>
            <consortium name="The Broad Institute Genomics Platform"/>
            <consortium name="The Broad Institute Genome Sequencing Center for Infectious Disease"/>
            <person name="Wu L."/>
            <person name="Ma J."/>
        </authorList>
    </citation>
    <scope>NUCLEOTIDE SEQUENCE [LARGE SCALE GENOMIC DNA]</scope>
    <source>
        <strain evidence="3">CECT 7956</strain>
    </source>
</reference>
<evidence type="ECO:0000313" key="2">
    <source>
        <dbReference type="EMBL" id="MFC3811231.1"/>
    </source>
</evidence>
<keyword evidence="1" id="KW-0732">Signal</keyword>
<feature type="signal peptide" evidence="1">
    <location>
        <begin position="1"/>
        <end position="18"/>
    </location>
</feature>
<evidence type="ECO:0008006" key="4">
    <source>
        <dbReference type="Google" id="ProtNLM"/>
    </source>
</evidence>
<name>A0ABV7YWE6_9BACT</name>
<evidence type="ECO:0000256" key="1">
    <source>
        <dbReference type="SAM" id="SignalP"/>
    </source>
</evidence>
<protein>
    <recommendedName>
        <fullName evidence="4">Outer membrane protein beta-barrel domain-containing protein</fullName>
    </recommendedName>
</protein>
<proteinExistence type="predicted"/>
<gene>
    <name evidence="2" type="ORF">ACFOOI_11240</name>
</gene>
<keyword evidence="3" id="KW-1185">Reference proteome</keyword>
<dbReference type="RefSeq" id="WP_379838059.1">
    <property type="nucleotide sequence ID" value="NZ_JBHRYQ010000001.1"/>
</dbReference>
<feature type="chain" id="PRO_5046241378" description="Outer membrane protein beta-barrel domain-containing protein" evidence="1">
    <location>
        <begin position="19"/>
        <end position="196"/>
    </location>
</feature>
<dbReference type="Proteomes" id="UP001595616">
    <property type="component" value="Unassembled WGS sequence"/>
</dbReference>
<accession>A0ABV7YWE6</accession>
<comment type="caution">
    <text evidence="2">The sequence shown here is derived from an EMBL/GenBank/DDBJ whole genome shotgun (WGS) entry which is preliminary data.</text>
</comment>
<organism evidence="2 3">
    <name type="scientific">Lacihabitans lacunae</name>
    <dbReference type="NCBI Taxonomy" id="1028214"/>
    <lineage>
        <taxon>Bacteria</taxon>
        <taxon>Pseudomonadati</taxon>
        <taxon>Bacteroidota</taxon>
        <taxon>Cytophagia</taxon>
        <taxon>Cytophagales</taxon>
        <taxon>Leadbetterellaceae</taxon>
        <taxon>Lacihabitans</taxon>
    </lineage>
</organism>